<reference evidence="12 13" key="1">
    <citation type="submission" date="2022-10" db="EMBL/GenBank/DDBJ databases">
        <title>Roseococcus glaciei nov., sp. nov., isolated from glacier.</title>
        <authorList>
            <person name="Liu Q."/>
            <person name="Xin Y.-H."/>
        </authorList>
    </citation>
    <scope>NUCLEOTIDE SEQUENCE [LARGE SCALE GENOMIC DNA]</scope>
    <source>
        <strain evidence="12 13">MDT2-1-1</strain>
    </source>
</reference>
<dbReference type="InterPro" id="IPR017475">
    <property type="entry name" value="EPS_sugar_tfrase"/>
</dbReference>
<evidence type="ECO:0000256" key="5">
    <source>
        <dbReference type="ARBA" id="ARBA00022679"/>
    </source>
</evidence>
<evidence type="ECO:0000256" key="4">
    <source>
        <dbReference type="ARBA" id="ARBA00022475"/>
    </source>
</evidence>
<evidence type="ECO:0000256" key="10">
    <source>
        <dbReference type="SAM" id="Phobius"/>
    </source>
</evidence>
<comment type="similarity">
    <text evidence="3">Belongs to the bacterial sugar transferase family.</text>
</comment>
<gene>
    <name evidence="12" type="ORF">OF850_21090</name>
</gene>
<dbReference type="Proteomes" id="UP001526430">
    <property type="component" value="Unassembled WGS sequence"/>
</dbReference>
<dbReference type="PANTHER" id="PTHR30576:SF4">
    <property type="entry name" value="UNDECAPRENYL-PHOSPHATE GALACTOSE PHOSPHOTRANSFERASE"/>
    <property type="match status" value="1"/>
</dbReference>
<evidence type="ECO:0000313" key="13">
    <source>
        <dbReference type="Proteomes" id="UP001526430"/>
    </source>
</evidence>
<feature type="transmembrane region" description="Helical" evidence="10">
    <location>
        <begin position="89"/>
        <end position="107"/>
    </location>
</feature>
<evidence type="ECO:0000256" key="2">
    <source>
        <dbReference type="ARBA" id="ARBA00004236"/>
    </source>
</evidence>
<feature type="transmembrane region" description="Helical" evidence="10">
    <location>
        <begin position="284"/>
        <end position="308"/>
    </location>
</feature>
<dbReference type="InterPro" id="IPR003362">
    <property type="entry name" value="Bact_transf"/>
</dbReference>
<keyword evidence="6 10" id="KW-0812">Transmembrane</keyword>
<comment type="caution">
    <text evidence="12">The sequence shown here is derived from an EMBL/GenBank/DDBJ whole genome shotgun (WGS) entry which is preliminary data.</text>
</comment>
<protein>
    <submittedName>
        <fullName evidence="12">Exopolysaccharide biosynthesis polyprenyl glycosylphosphotransferase</fullName>
    </submittedName>
</protein>
<evidence type="ECO:0000256" key="8">
    <source>
        <dbReference type="ARBA" id="ARBA00023136"/>
    </source>
</evidence>
<name>A0ABT3P110_9PROT</name>
<feature type="transmembrane region" description="Helical" evidence="10">
    <location>
        <begin position="21"/>
        <end position="42"/>
    </location>
</feature>
<sequence>MRADASVFSADPIPQSSSSRATSILGLLLADLVACLLCITVVVLFRSIVWGEFLVVWPFSTAILSWILFRFGSGLYPPTGLSQPEELRLSFYTAAGAALVHLAMLIATDEEDFWPFTGLITWVMLVPVAYMARSLMTGFLIRRRLYGEACIVIGTGEKARRTIREIKANPELGLVPVAAFGDVTGNSPEVEGVPILGPVEAAISRKFPFQVGRALIALSRQDADAQRLIALMEGLARPYSTVQVVADLASPTNLLVMPRPIGPYLSMEIQHQRFSRKQRILKRIFDLAIAGPAFIAFLPFIGVAALLVKIFDPAGPIFFSQTREGAGGQPIRIWKIRTMVTGAERRLAEHLASNPAARFEYERTLKLRNDPRIIPKVGKYLRRYSVDELPQLWSVIRGDMSLVGPRVMLGHEVERFSEKARQLRRDVPPGLTGFWQVMYRNNSDLQIWEVADSYYVNNWSVWLDGWIVLRTVRVVVTGAGAY</sequence>
<dbReference type="Pfam" id="PF13727">
    <property type="entry name" value="CoA_binding_3"/>
    <property type="match status" value="1"/>
</dbReference>
<keyword evidence="7 10" id="KW-1133">Transmembrane helix</keyword>
<evidence type="ECO:0000256" key="9">
    <source>
        <dbReference type="ARBA" id="ARBA00023169"/>
    </source>
</evidence>
<evidence type="ECO:0000256" key="6">
    <source>
        <dbReference type="ARBA" id="ARBA00022692"/>
    </source>
</evidence>
<feature type="transmembrane region" description="Helical" evidence="10">
    <location>
        <begin position="113"/>
        <end position="132"/>
    </location>
</feature>
<dbReference type="NCBIfam" id="TIGR03025">
    <property type="entry name" value="EPS_sugtrans"/>
    <property type="match status" value="1"/>
</dbReference>
<dbReference type="EMBL" id="JAPFQI010000026">
    <property type="protein sequence ID" value="MCW8088097.1"/>
    <property type="molecule type" value="Genomic_DNA"/>
</dbReference>
<evidence type="ECO:0000256" key="7">
    <source>
        <dbReference type="ARBA" id="ARBA00022989"/>
    </source>
</evidence>
<keyword evidence="4" id="KW-1003">Cell membrane</keyword>
<evidence type="ECO:0000259" key="11">
    <source>
        <dbReference type="Pfam" id="PF02397"/>
    </source>
</evidence>
<keyword evidence="8 10" id="KW-0472">Membrane</keyword>
<comment type="subcellular location">
    <subcellularLocation>
        <location evidence="2">Cell membrane</location>
    </subcellularLocation>
    <subcellularLocation>
        <location evidence="1">Membrane</location>
        <topology evidence="1">Multi-pass membrane protein</topology>
    </subcellularLocation>
</comment>
<feature type="domain" description="Bacterial sugar transferase" evidence="11">
    <location>
        <begin position="282"/>
        <end position="476"/>
    </location>
</feature>
<evidence type="ECO:0000256" key="1">
    <source>
        <dbReference type="ARBA" id="ARBA00004141"/>
    </source>
</evidence>
<keyword evidence="5" id="KW-0808">Transferase</keyword>
<proteinExistence type="inferred from homology"/>
<keyword evidence="13" id="KW-1185">Reference proteome</keyword>
<feature type="transmembrane region" description="Helical" evidence="10">
    <location>
        <begin position="48"/>
        <end position="69"/>
    </location>
</feature>
<dbReference type="PANTHER" id="PTHR30576">
    <property type="entry name" value="COLANIC BIOSYNTHESIS UDP-GLUCOSE LIPID CARRIER TRANSFERASE"/>
    <property type="match status" value="1"/>
</dbReference>
<dbReference type="Pfam" id="PF02397">
    <property type="entry name" value="Bac_transf"/>
    <property type="match status" value="1"/>
</dbReference>
<evidence type="ECO:0000256" key="3">
    <source>
        <dbReference type="ARBA" id="ARBA00006464"/>
    </source>
</evidence>
<accession>A0ABT3P110</accession>
<organism evidence="12 13">
    <name type="scientific">Sabulicella glaciei</name>
    <dbReference type="NCBI Taxonomy" id="2984948"/>
    <lineage>
        <taxon>Bacteria</taxon>
        <taxon>Pseudomonadati</taxon>
        <taxon>Pseudomonadota</taxon>
        <taxon>Alphaproteobacteria</taxon>
        <taxon>Acetobacterales</taxon>
        <taxon>Acetobacteraceae</taxon>
        <taxon>Sabulicella</taxon>
    </lineage>
</organism>
<evidence type="ECO:0000313" key="12">
    <source>
        <dbReference type="EMBL" id="MCW8088097.1"/>
    </source>
</evidence>
<keyword evidence="9" id="KW-0270">Exopolysaccharide synthesis</keyword>